<dbReference type="GO" id="GO:0035438">
    <property type="term" value="F:cyclic-di-GMP binding"/>
    <property type="evidence" value="ECO:0007669"/>
    <property type="project" value="InterPro"/>
</dbReference>
<evidence type="ECO:0000313" key="3">
    <source>
        <dbReference type="Proteomes" id="UP000199496"/>
    </source>
</evidence>
<dbReference type="EMBL" id="FOFO01000006">
    <property type="protein sequence ID" value="SEP80053.1"/>
    <property type="molecule type" value="Genomic_DNA"/>
</dbReference>
<organism evidence="2 3">
    <name type="scientific">Ectothiorhodospira magna</name>
    <dbReference type="NCBI Taxonomy" id="867345"/>
    <lineage>
        <taxon>Bacteria</taxon>
        <taxon>Pseudomonadati</taxon>
        <taxon>Pseudomonadota</taxon>
        <taxon>Gammaproteobacteria</taxon>
        <taxon>Chromatiales</taxon>
        <taxon>Ectothiorhodospiraceae</taxon>
        <taxon>Ectothiorhodospira</taxon>
    </lineage>
</organism>
<dbReference type="Gene3D" id="2.40.10.220">
    <property type="entry name" value="predicted glycosyltransferase like domains"/>
    <property type="match status" value="1"/>
</dbReference>
<reference evidence="2 3" key="1">
    <citation type="submission" date="2016-10" db="EMBL/GenBank/DDBJ databases">
        <authorList>
            <person name="de Groot N.N."/>
        </authorList>
    </citation>
    <scope>NUCLEOTIDE SEQUENCE [LARGE SCALE GENOMIC DNA]</scope>
    <source>
        <strain evidence="2 3">B7-7</strain>
    </source>
</reference>
<sequence>MNLNFDEKRDFQRLQLDHPMKITVLDTGQTLQGLGRDLSATGVSFRLSVSVPVGTTVMVTIDASQQPGVLPFQVQAEVIRVTPEDQGYLVAAQISSMA</sequence>
<gene>
    <name evidence="2" type="ORF">SAMN05421693_10678</name>
</gene>
<protein>
    <submittedName>
        <fullName evidence="2">PilZ domain-containing protein</fullName>
    </submittedName>
</protein>
<name>A0A1H9AUG7_9GAMM</name>
<evidence type="ECO:0000313" key="2">
    <source>
        <dbReference type="EMBL" id="SEP80053.1"/>
    </source>
</evidence>
<dbReference type="Proteomes" id="UP000199496">
    <property type="component" value="Unassembled WGS sequence"/>
</dbReference>
<dbReference type="STRING" id="867345.SAMN05421693_10678"/>
<dbReference type="OrthoDB" id="5290589at2"/>
<proteinExistence type="predicted"/>
<dbReference type="SUPFAM" id="SSF141371">
    <property type="entry name" value="PilZ domain-like"/>
    <property type="match status" value="1"/>
</dbReference>
<feature type="domain" description="PilZ" evidence="1">
    <location>
        <begin position="7"/>
        <end position="94"/>
    </location>
</feature>
<dbReference type="RefSeq" id="WP_090204486.1">
    <property type="nucleotide sequence ID" value="NZ_FOFO01000006.1"/>
</dbReference>
<keyword evidence="3" id="KW-1185">Reference proteome</keyword>
<evidence type="ECO:0000259" key="1">
    <source>
        <dbReference type="Pfam" id="PF07238"/>
    </source>
</evidence>
<dbReference type="Pfam" id="PF07238">
    <property type="entry name" value="PilZ"/>
    <property type="match status" value="1"/>
</dbReference>
<dbReference type="AlphaFoldDB" id="A0A1H9AUG7"/>
<dbReference type="InterPro" id="IPR009875">
    <property type="entry name" value="PilZ_domain"/>
</dbReference>
<accession>A0A1H9AUG7</accession>